<dbReference type="Gene3D" id="3.40.50.1010">
    <property type="entry name" value="5'-nuclease"/>
    <property type="match status" value="1"/>
</dbReference>
<name>A0A6S6UDB6_9BACT</name>
<protein>
    <submittedName>
        <fullName evidence="2">Ribonuclease</fullName>
    </submittedName>
</protein>
<dbReference type="AlphaFoldDB" id="A0A6S6UDB6"/>
<dbReference type="InterPro" id="IPR002716">
    <property type="entry name" value="PIN_dom"/>
</dbReference>
<sequence>MIRVFLDANILIDITYDSRPFSKESSAMFSHVVQNLDKFELYTSCDLLTTVYFVLRKQFDNKTILEKIKIMNQVITVIEFGNQEVDEAIYLMEKNEKFFDLEDTIQFVMARKVRCDYIVTNNKGFHSHEVPLLSSEKALELFS</sequence>
<dbReference type="CDD" id="cd09854">
    <property type="entry name" value="PIN_VapC-like"/>
    <property type="match status" value="1"/>
</dbReference>
<dbReference type="SUPFAM" id="SSF88723">
    <property type="entry name" value="PIN domain-like"/>
    <property type="match status" value="1"/>
</dbReference>
<reference evidence="2" key="1">
    <citation type="submission" date="2020-01" db="EMBL/GenBank/DDBJ databases">
        <authorList>
            <person name="Meier V. D."/>
            <person name="Meier V D."/>
        </authorList>
    </citation>
    <scope>NUCLEOTIDE SEQUENCE</scope>
    <source>
        <strain evidence="2">HLG_WM_MAG_05</strain>
    </source>
</reference>
<feature type="domain" description="PIN" evidence="1">
    <location>
        <begin position="3"/>
        <end position="123"/>
    </location>
</feature>
<organism evidence="2">
    <name type="scientific">uncultured Sulfurovum sp</name>
    <dbReference type="NCBI Taxonomy" id="269237"/>
    <lineage>
        <taxon>Bacteria</taxon>
        <taxon>Pseudomonadati</taxon>
        <taxon>Campylobacterota</taxon>
        <taxon>Epsilonproteobacteria</taxon>
        <taxon>Campylobacterales</taxon>
        <taxon>Sulfurovaceae</taxon>
        <taxon>Sulfurovum</taxon>
        <taxon>environmental samples</taxon>
    </lineage>
</organism>
<evidence type="ECO:0000313" key="2">
    <source>
        <dbReference type="EMBL" id="CAA6824859.1"/>
    </source>
</evidence>
<dbReference type="Pfam" id="PF13470">
    <property type="entry name" value="PIN_3"/>
    <property type="match status" value="1"/>
</dbReference>
<gene>
    <name evidence="2" type="ORF">HELGO_WM6975</name>
</gene>
<dbReference type="InterPro" id="IPR029060">
    <property type="entry name" value="PIN-like_dom_sf"/>
</dbReference>
<proteinExistence type="predicted"/>
<accession>A0A6S6UDB6</accession>
<evidence type="ECO:0000259" key="1">
    <source>
        <dbReference type="Pfam" id="PF13470"/>
    </source>
</evidence>
<dbReference type="EMBL" id="CACVAU010000079">
    <property type="protein sequence ID" value="CAA6824859.1"/>
    <property type="molecule type" value="Genomic_DNA"/>
</dbReference>